<reference evidence="2 3" key="1">
    <citation type="journal article" date="2018" name="Front. Microbiol.">
        <title>Genomic and genetic insights into a cosmopolitan fungus, Paecilomyces variotii (Eurotiales).</title>
        <authorList>
            <person name="Urquhart A.S."/>
            <person name="Mondo S.J."/>
            <person name="Makela M.R."/>
            <person name="Hane J.K."/>
            <person name="Wiebenga A."/>
            <person name="He G."/>
            <person name="Mihaltcheva S."/>
            <person name="Pangilinan J."/>
            <person name="Lipzen A."/>
            <person name="Barry K."/>
            <person name="de Vries R.P."/>
            <person name="Grigoriev I.V."/>
            <person name="Idnurm A."/>
        </authorList>
    </citation>
    <scope>NUCLEOTIDE SEQUENCE [LARGE SCALE GENOMIC DNA]</scope>
    <source>
        <strain evidence="2 3">CBS 101075</strain>
    </source>
</reference>
<dbReference type="InterPro" id="IPR000560">
    <property type="entry name" value="His_Pase_clade-2"/>
</dbReference>
<gene>
    <name evidence="2" type="ORF">C8Q69DRAFT_459619</name>
</gene>
<accession>A0A443I3P6</accession>
<dbReference type="AlphaFoldDB" id="A0A443I3P6"/>
<evidence type="ECO:0000256" key="1">
    <source>
        <dbReference type="ARBA" id="ARBA00022801"/>
    </source>
</evidence>
<dbReference type="GO" id="GO:0009277">
    <property type="term" value="C:fungal-type cell wall"/>
    <property type="evidence" value="ECO:0007669"/>
    <property type="project" value="TreeGrafter"/>
</dbReference>
<sequence>MSQNPVSALRGHLAAISPYSNIFKQPPPPSSGQVYGAVYLCRHGSIEVSYHDYAHFMAPFLQKLRSLQSSGRPFVTGRLSFLSSYQSWITDAHVGNVSNEGLKQSLDLGRAFRVRYKQWLIPASHYSKPELYTWTDSAMRCRSSALAFSSGILGKKGSPTGNYDDHPRRVDVRVKVLQCEDNSHQCDNLRWHKAFSVDQSRGSDKFEKLMQVTTRPIYRRLHNDWHTATPLSATDIYAMQLLHCYDAVANRPTPFEKCFEADDWPGFEYLRDVKYYYSEGYGMLQPGFYAIPWLKAAMTALSNPPSHGPQLPLRIAFTHREEILYLCCLLGMNFHKNWEPALDRVDEDRQWRAALLAPYLGHVGIESYPGRNGEKRVRFILNGDVKPAFWGITHPDSDGGYGFDLVSQWTEVQWRAWQTFSPSRITFLR</sequence>
<evidence type="ECO:0000313" key="3">
    <source>
        <dbReference type="Proteomes" id="UP000283841"/>
    </source>
</evidence>
<keyword evidence="1" id="KW-0378">Hydrolase</keyword>
<dbReference type="GeneID" id="39599369"/>
<dbReference type="CDD" id="cd07061">
    <property type="entry name" value="HP_HAP_like"/>
    <property type="match status" value="1"/>
</dbReference>
<dbReference type="PANTHER" id="PTHR20963:SF14">
    <property type="entry name" value="ACID PHOSPHATASE, PUTATIVE-RELATED"/>
    <property type="match status" value="1"/>
</dbReference>
<dbReference type="SUPFAM" id="SSF53254">
    <property type="entry name" value="Phosphoglycerate mutase-like"/>
    <property type="match status" value="1"/>
</dbReference>
<dbReference type="Pfam" id="PF00328">
    <property type="entry name" value="His_Phos_2"/>
    <property type="match status" value="1"/>
</dbReference>
<comment type="caution">
    <text evidence="2">The sequence shown here is derived from an EMBL/GenBank/DDBJ whole genome shotgun (WGS) entry which is preliminary data.</text>
</comment>
<dbReference type="Proteomes" id="UP000283841">
    <property type="component" value="Unassembled WGS sequence"/>
</dbReference>
<keyword evidence="3" id="KW-1185">Reference proteome</keyword>
<dbReference type="GO" id="GO:0003993">
    <property type="term" value="F:acid phosphatase activity"/>
    <property type="evidence" value="ECO:0007669"/>
    <property type="project" value="TreeGrafter"/>
</dbReference>
<dbReference type="EMBL" id="RCNU01000002">
    <property type="protein sequence ID" value="RWQ98646.1"/>
    <property type="molecule type" value="Genomic_DNA"/>
</dbReference>
<dbReference type="PANTHER" id="PTHR20963">
    <property type="entry name" value="MULTIPLE INOSITOL POLYPHOSPHATE PHOSPHATASE-RELATED"/>
    <property type="match status" value="1"/>
</dbReference>
<proteinExistence type="predicted"/>
<dbReference type="Gene3D" id="3.40.50.1240">
    <property type="entry name" value="Phosphoglycerate mutase-like"/>
    <property type="match status" value="1"/>
</dbReference>
<dbReference type="VEuPathDB" id="FungiDB:C8Q69DRAFT_459619"/>
<dbReference type="RefSeq" id="XP_028488291.1">
    <property type="nucleotide sequence ID" value="XM_028630092.1"/>
</dbReference>
<evidence type="ECO:0000313" key="2">
    <source>
        <dbReference type="EMBL" id="RWQ98646.1"/>
    </source>
</evidence>
<organism evidence="2 3">
    <name type="scientific">Byssochlamys spectabilis</name>
    <name type="common">Paecilomyces variotii</name>
    <dbReference type="NCBI Taxonomy" id="264951"/>
    <lineage>
        <taxon>Eukaryota</taxon>
        <taxon>Fungi</taxon>
        <taxon>Dikarya</taxon>
        <taxon>Ascomycota</taxon>
        <taxon>Pezizomycotina</taxon>
        <taxon>Eurotiomycetes</taxon>
        <taxon>Eurotiomycetidae</taxon>
        <taxon>Eurotiales</taxon>
        <taxon>Thermoascaceae</taxon>
        <taxon>Paecilomyces</taxon>
    </lineage>
</organism>
<dbReference type="InterPro" id="IPR029033">
    <property type="entry name" value="His_PPase_superfam"/>
</dbReference>
<dbReference type="STRING" id="264951.A0A443I3P6"/>
<protein>
    <submittedName>
        <fullName evidence="2">Histidine phosphatase superfamily</fullName>
    </submittedName>
</protein>
<name>A0A443I3P6_BYSSP</name>